<evidence type="ECO:0000313" key="3">
    <source>
        <dbReference type="Proteomes" id="UP000291078"/>
    </source>
</evidence>
<keyword evidence="1" id="KW-0812">Transmembrane</keyword>
<feature type="transmembrane region" description="Helical" evidence="1">
    <location>
        <begin position="499"/>
        <end position="520"/>
    </location>
</feature>
<feature type="transmembrane region" description="Helical" evidence="1">
    <location>
        <begin position="159"/>
        <end position="183"/>
    </location>
</feature>
<feature type="transmembrane region" description="Helical" evidence="1">
    <location>
        <begin position="357"/>
        <end position="379"/>
    </location>
</feature>
<dbReference type="AlphaFoldDB" id="A0A4Q7RDU0"/>
<dbReference type="Pfam" id="PF03929">
    <property type="entry name" value="PepSY_TM"/>
    <property type="match status" value="1"/>
</dbReference>
<dbReference type="InterPro" id="IPR005625">
    <property type="entry name" value="PepSY-ass_TM"/>
</dbReference>
<organism evidence="2 3">
    <name type="scientific">Cupriavidus agavae</name>
    <dbReference type="NCBI Taxonomy" id="1001822"/>
    <lineage>
        <taxon>Bacteria</taxon>
        <taxon>Pseudomonadati</taxon>
        <taxon>Pseudomonadota</taxon>
        <taxon>Betaproteobacteria</taxon>
        <taxon>Burkholderiales</taxon>
        <taxon>Burkholderiaceae</taxon>
        <taxon>Cupriavidus</taxon>
    </lineage>
</organism>
<evidence type="ECO:0000313" key="2">
    <source>
        <dbReference type="EMBL" id="RZT31335.1"/>
    </source>
</evidence>
<dbReference type="PANTHER" id="PTHR34219:SF4">
    <property type="entry name" value="PEPSY DOMAIN-CONTAINING PROTEIN"/>
    <property type="match status" value="1"/>
</dbReference>
<dbReference type="EMBL" id="SGXM01000009">
    <property type="protein sequence ID" value="RZT31335.1"/>
    <property type="molecule type" value="Genomic_DNA"/>
</dbReference>
<sequence>MTELRKDQGLRQAMAWLHTWSGLLVCWFLFLVFCGGTASYYKDEITIWMKPELHASLTTRVSDVDAAQRAYSFLQREAPNAERWFITLPDDRNPAISLFWLRQPTPEDKGKNNRARLETRTLDAATGEPIPGARQTRGGEFLYRLHFDLHYMPALWARWIIGFCTMFMLVAIVSGVIMHRRIFVDFFTFRRKKGQRSWLDAHNAVAVLALPFHLMITYTGLVTLMFMYMPWGIDAVYKGDNQAFNTELAARAPRVKPSKESAPLAPIAPMIAQAKAHWNGSGIERITVEQPNNAGATVALTRHDERSMRTTPPSMVFAGPTGELKAKLGDEISGPSATRFTMVGLHVAHFAPPLLRALFFLSGIAGALMVATGAVLWGVKTRQHHARRIAATGRTPFGLRLVEALNLGAIAGLPIAMAAYFWANRLLPVDLAQRQGVEVQAFFAAWAVAAVLAQIRPTRGMWAVQLWVGAALFAGLPVLNALTTATHLGVTLVHGPAVVAGFDLTVLALGIGLGSAAWMVGRRKPAPKAAAKGAKATAKGARPAGAVRNVNGIEVSQ</sequence>
<evidence type="ECO:0000256" key="1">
    <source>
        <dbReference type="SAM" id="Phobius"/>
    </source>
</evidence>
<keyword evidence="1" id="KW-0472">Membrane</keyword>
<name>A0A4Q7RDU0_9BURK</name>
<gene>
    <name evidence="2" type="ORF">EV147_4516</name>
</gene>
<proteinExistence type="predicted"/>
<comment type="caution">
    <text evidence="2">The sequence shown here is derived from an EMBL/GenBank/DDBJ whole genome shotgun (WGS) entry which is preliminary data.</text>
</comment>
<dbReference type="RefSeq" id="WP_130393409.1">
    <property type="nucleotide sequence ID" value="NZ_SGXM01000009.1"/>
</dbReference>
<keyword evidence="3" id="KW-1185">Reference proteome</keyword>
<feature type="transmembrane region" description="Helical" evidence="1">
    <location>
        <begin position="460"/>
        <end position="479"/>
    </location>
</feature>
<feature type="transmembrane region" description="Helical" evidence="1">
    <location>
        <begin position="404"/>
        <end position="423"/>
    </location>
</feature>
<feature type="transmembrane region" description="Helical" evidence="1">
    <location>
        <begin position="435"/>
        <end position="453"/>
    </location>
</feature>
<feature type="transmembrane region" description="Helical" evidence="1">
    <location>
        <begin position="20"/>
        <end position="41"/>
    </location>
</feature>
<dbReference type="OrthoDB" id="9776609at2"/>
<reference evidence="2 3" key="1">
    <citation type="journal article" date="2015" name="Stand. Genomic Sci.">
        <title>Genomic Encyclopedia of Bacterial and Archaeal Type Strains, Phase III: the genomes of soil and plant-associated and newly described type strains.</title>
        <authorList>
            <person name="Whitman W.B."/>
            <person name="Woyke T."/>
            <person name="Klenk H.P."/>
            <person name="Zhou Y."/>
            <person name="Lilburn T.G."/>
            <person name="Beck B.J."/>
            <person name="De Vos P."/>
            <person name="Vandamme P."/>
            <person name="Eisen J.A."/>
            <person name="Garrity G."/>
            <person name="Hugenholtz P."/>
            <person name="Kyrpides N.C."/>
        </authorList>
    </citation>
    <scope>NUCLEOTIDE SEQUENCE [LARGE SCALE GENOMIC DNA]</scope>
    <source>
        <strain evidence="2 3">ASC-9842</strain>
    </source>
</reference>
<protein>
    <submittedName>
        <fullName evidence="2">Putative iron-regulated membrane protein</fullName>
    </submittedName>
</protein>
<accession>A0A4Q7RDU0</accession>
<feature type="transmembrane region" description="Helical" evidence="1">
    <location>
        <begin position="204"/>
        <end position="228"/>
    </location>
</feature>
<dbReference type="PANTHER" id="PTHR34219">
    <property type="entry name" value="IRON-REGULATED INNER MEMBRANE PROTEIN-RELATED"/>
    <property type="match status" value="1"/>
</dbReference>
<keyword evidence="1" id="KW-1133">Transmembrane helix</keyword>
<dbReference type="Proteomes" id="UP000291078">
    <property type="component" value="Unassembled WGS sequence"/>
</dbReference>